<name>A0ABS8EES0_9ACTN</name>
<gene>
    <name evidence="2" type="ORF">K7B10_32570</name>
</gene>
<feature type="region of interest" description="Disordered" evidence="1">
    <location>
        <begin position="1"/>
        <end position="29"/>
    </location>
</feature>
<dbReference type="EMBL" id="JAINUL010000001">
    <property type="protein sequence ID" value="MCC0099428.1"/>
    <property type="molecule type" value="Genomic_DNA"/>
</dbReference>
<keyword evidence="3" id="KW-1185">Reference proteome</keyword>
<accession>A0ABS8EES0</accession>
<dbReference type="RefSeq" id="WP_229342379.1">
    <property type="nucleotide sequence ID" value="NZ_JAINUL010000001.1"/>
</dbReference>
<proteinExistence type="predicted"/>
<organism evidence="2 3">
    <name type="scientific">Streptomyces flavotricini</name>
    <dbReference type="NCBI Taxonomy" id="66888"/>
    <lineage>
        <taxon>Bacteria</taxon>
        <taxon>Bacillati</taxon>
        <taxon>Actinomycetota</taxon>
        <taxon>Actinomycetes</taxon>
        <taxon>Kitasatosporales</taxon>
        <taxon>Streptomycetaceae</taxon>
        <taxon>Streptomyces</taxon>
    </lineage>
</organism>
<evidence type="ECO:0000313" key="3">
    <source>
        <dbReference type="Proteomes" id="UP001520654"/>
    </source>
</evidence>
<dbReference type="Proteomes" id="UP001520654">
    <property type="component" value="Unassembled WGS sequence"/>
</dbReference>
<protein>
    <submittedName>
        <fullName evidence="2">Uncharacterized protein</fullName>
    </submittedName>
</protein>
<comment type="caution">
    <text evidence="2">The sequence shown here is derived from an EMBL/GenBank/DDBJ whole genome shotgun (WGS) entry which is preliminary data.</text>
</comment>
<evidence type="ECO:0000313" key="2">
    <source>
        <dbReference type="EMBL" id="MCC0099428.1"/>
    </source>
</evidence>
<sequence>MSNTVPASVRPTLPAMPAQPTARQREALPADRADRLHMTATRVPVEHKTFDYIFETDLDALLAEYETRVVVADELTDPAFFGCVVVRTSSIAILLSPNLSEYERDFFPRYLICQALGLDLTPLPTPFAVKVTDMTEAATA</sequence>
<reference evidence="2 3" key="1">
    <citation type="submission" date="2021-08" db="EMBL/GenBank/DDBJ databases">
        <title>Genomic Architecture of Streptomyces flavotricini NGL1 and Streptomyces erythrochromogenes HMS4 With Differential Plant Beneficial attributes and laccase production capabilities.</title>
        <authorList>
            <person name="Salwan R."/>
            <person name="Kaur R."/>
            <person name="Sharma V."/>
        </authorList>
    </citation>
    <scope>NUCLEOTIDE SEQUENCE [LARGE SCALE GENOMIC DNA]</scope>
    <source>
        <strain evidence="2 3">NGL1</strain>
    </source>
</reference>
<evidence type="ECO:0000256" key="1">
    <source>
        <dbReference type="SAM" id="MobiDB-lite"/>
    </source>
</evidence>